<accession>A0A9W3VHL3</accession>
<dbReference type="AlphaFoldDB" id="A0A9W3VHL3"/>
<sequence length="79" mass="9327">MYRFELLLFDPVAYKSPLIKFLTNILFTKNHLLNQGDIKLQALFYQSLFQSYTEPYGYNSKEWTVDSFLTETFQALSGQ</sequence>
<protein>
    <submittedName>
        <fullName evidence="1">Uncharacterized protein</fullName>
    </submittedName>
</protein>
<gene>
    <name evidence="1" type="ORF">D7J84_31260</name>
</gene>
<organism evidence="1 2">
    <name type="scientific">Bacillus thuringiensis</name>
    <dbReference type="NCBI Taxonomy" id="1428"/>
    <lineage>
        <taxon>Bacteria</taxon>
        <taxon>Bacillati</taxon>
        <taxon>Bacillota</taxon>
        <taxon>Bacilli</taxon>
        <taxon>Bacillales</taxon>
        <taxon>Bacillaceae</taxon>
        <taxon>Bacillus</taxon>
        <taxon>Bacillus cereus group</taxon>
    </lineage>
</organism>
<dbReference type="Proteomes" id="UP000269847">
    <property type="component" value="Plasmid p.1"/>
</dbReference>
<evidence type="ECO:0000313" key="2">
    <source>
        <dbReference type="Proteomes" id="UP000269847"/>
    </source>
</evidence>
<name>A0A9W3VHL3_BACTU</name>
<proteinExistence type="predicted"/>
<keyword evidence="1" id="KW-0614">Plasmid</keyword>
<dbReference type="EMBL" id="CP032614">
    <property type="protein sequence ID" value="AYF85436.1"/>
    <property type="molecule type" value="Genomic_DNA"/>
</dbReference>
<geneLocation type="plasmid" evidence="1 2">
    <name>p.1</name>
</geneLocation>
<reference evidence="1 2" key="1">
    <citation type="submission" date="2018-09" db="EMBL/GenBank/DDBJ databases">
        <title>Complete genome of Bacillus thuringiensis strain QZL38.</title>
        <authorList>
            <person name="Song F."/>
        </authorList>
    </citation>
    <scope>NUCLEOTIDE SEQUENCE [LARGE SCALE GENOMIC DNA]</scope>
    <source>
        <strain evidence="1 2">QZL38</strain>
        <plasmid evidence="1 2">p.1</plasmid>
    </source>
</reference>
<evidence type="ECO:0000313" key="1">
    <source>
        <dbReference type="EMBL" id="AYF85436.1"/>
    </source>
</evidence>